<dbReference type="OrthoDB" id="9789777at2"/>
<reference evidence="2" key="1">
    <citation type="submission" date="2021-03" db="EMBL/GenBank/DDBJ databases">
        <title>Genomic Encyclopedia of Type Strains, Phase IV (KMG-IV): sequencing the most valuable type-strain genomes for metagenomic binning, comparative biology and taxonomic classification.</title>
        <authorList>
            <person name="Goeker M."/>
        </authorList>
    </citation>
    <scope>NUCLEOTIDE SEQUENCE</scope>
    <source>
        <strain evidence="2">DSM 107338</strain>
    </source>
</reference>
<protein>
    <submittedName>
        <fullName evidence="2">Nicotinamidase-related amidase</fullName>
    </submittedName>
</protein>
<gene>
    <name evidence="2" type="ORF">J2Z64_003381</name>
</gene>
<dbReference type="Gene3D" id="3.40.50.850">
    <property type="entry name" value="Isochorismatase-like"/>
    <property type="match status" value="1"/>
</dbReference>
<organism evidence="2 3">
    <name type="scientific">Oceanobacillus polygoni</name>
    <dbReference type="NCBI Taxonomy" id="1235259"/>
    <lineage>
        <taxon>Bacteria</taxon>
        <taxon>Bacillati</taxon>
        <taxon>Bacillota</taxon>
        <taxon>Bacilli</taxon>
        <taxon>Bacillales</taxon>
        <taxon>Bacillaceae</taxon>
        <taxon>Oceanobacillus</taxon>
    </lineage>
</organism>
<dbReference type="InterPro" id="IPR050993">
    <property type="entry name" value="Isochorismatase_domain"/>
</dbReference>
<dbReference type="CDD" id="cd01012">
    <property type="entry name" value="YcaC_related"/>
    <property type="match status" value="1"/>
</dbReference>
<dbReference type="PANTHER" id="PTHR14119">
    <property type="entry name" value="HYDROLASE"/>
    <property type="match status" value="1"/>
</dbReference>
<name>A0A9X0YUI7_9BACI</name>
<keyword evidence="3" id="KW-1185">Reference proteome</keyword>
<dbReference type="InterPro" id="IPR000868">
    <property type="entry name" value="Isochorismatase-like_dom"/>
</dbReference>
<evidence type="ECO:0000259" key="1">
    <source>
        <dbReference type="Pfam" id="PF00857"/>
    </source>
</evidence>
<dbReference type="RefSeq" id="WP_149476684.1">
    <property type="nucleotide sequence ID" value="NZ_JAGGMB010000013.1"/>
</dbReference>
<proteinExistence type="predicted"/>
<sequence>MLLKDNTVFVLVDVQGKLSNIVHDSKDVIENLKILIQGLNILQIPIVWLEQYPKGLGGTNEALTKYLTDINPIHKITFDACKNQAFVDALTATKRKQVLVAGIETHICVYQTAVGIKSLGYEVNVVADAVSSRTMLNKEIGLQKMLASGILPSSVEMALYELMETAEGKDFKQVLKLLK</sequence>
<feature type="domain" description="Isochorismatase-like" evidence="1">
    <location>
        <begin position="7"/>
        <end position="152"/>
    </location>
</feature>
<dbReference type="InterPro" id="IPR036380">
    <property type="entry name" value="Isochorismatase-like_sf"/>
</dbReference>
<dbReference type="Pfam" id="PF00857">
    <property type="entry name" value="Isochorismatase"/>
    <property type="match status" value="1"/>
</dbReference>
<dbReference type="PANTHER" id="PTHR14119:SF3">
    <property type="entry name" value="ISOCHORISMATASE DOMAIN-CONTAINING PROTEIN 2"/>
    <property type="match status" value="1"/>
</dbReference>
<evidence type="ECO:0000313" key="3">
    <source>
        <dbReference type="Proteomes" id="UP001138793"/>
    </source>
</evidence>
<evidence type="ECO:0000313" key="2">
    <source>
        <dbReference type="EMBL" id="MBP2079110.1"/>
    </source>
</evidence>
<dbReference type="AlphaFoldDB" id="A0A9X0YUI7"/>
<dbReference type="SUPFAM" id="SSF52499">
    <property type="entry name" value="Isochorismatase-like hydrolases"/>
    <property type="match status" value="1"/>
</dbReference>
<dbReference type="EMBL" id="JAGGMB010000013">
    <property type="protein sequence ID" value="MBP2079110.1"/>
    <property type="molecule type" value="Genomic_DNA"/>
</dbReference>
<accession>A0A9X0YUI7</accession>
<dbReference type="Proteomes" id="UP001138793">
    <property type="component" value="Unassembled WGS sequence"/>
</dbReference>
<comment type="caution">
    <text evidence="2">The sequence shown here is derived from an EMBL/GenBank/DDBJ whole genome shotgun (WGS) entry which is preliminary data.</text>
</comment>